<evidence type="ECO:0000313" key="2">
    <source>
        <dbReference type="EMBL" id="MCG2673023.1"/>
    </source>
</evidence>
<accession>A0A9X1RGF6</accession>
<keyword evidence="3" id="KW-1185">Reference proteome</keyword>
<dbReference type="EMBL" id="JAKLTY010000037">
    <property type="protein sequence ID" value="MCG2632209.1"/>
    <property type="molecule type" value="Genomic_DNA"/>
</dbReference>
<dbReference type="EMBL" id="JAKLUA010000030">
    <property type="protein sequence ID" value="MCG2673023.1"/>
    <property type="molecule type" value="Genomic_DNA"/>
</dbReference>
<evidence type="ECO:0000313" key="1">
    <source>
        <dbReference type="EMBL" id="MCG2632209.1"/>
    </source>
</evidence>
<sequence>MTTIAQLQRDTLGYLPLDFHFGTKGSGRSIYVKGQGQRLHLTNHDASIVLGMIARGDRDHDIAAWFGVNQGRIAEVKGGEFGSISAATRAELPPKGPPGVKGKRARYSLGEIAKALDAGDTTKAIDLVQQAIARYDANEA</sequence>
<protein>
    <submittedName>
        <fullName evidence="1">Uncharacterized protein</fullName>
    </submittedName>
</protein>
<gene>
    <name evidence="2" type="ORF">L6637_39580</name>
    <name evidence="1" type="ORF">L6654_36945</name>
</gene>
<dbReference type="AlphaFoldDB" id="A0A9X1RGF6"/>
<evidence type="ECO:0000313" key="3">
    <source>
        <dbReference type="Proteomes" id="UP001139012"/>
    </source>
</evidence>
<organism evidence="1 4">
    <name type="scientific">Bradyrhizobium zhengyangense</name>
    <dbReference type="NCBI Taxonomy" id="2911009"/>
    <lineage>
        <taxon>Bacteria</taxon>
        <taxon>Pseudomonadati</taxon>
        <taxon>Pseudomonadota</taxon>
        <taxon>Alphaproteobacteria</taxon>
        <taxon>Hyphomicrobiales</taxon>
        <taxon>Nitrobacteraceae</taxon>
        <taxon>Bradyrhizobium</taxon>
    </lineage>
</organism>
<proteinExistence type="predicted"/>
<dbReference type="Proteomes" id="UP001139012">
    <property type="component" value="Unassembled WGS sequence"/>
</dbReference>
<reference evidence="1" key="1">
    <citation type="submission" date="2022-01" db="EMBL/GenBank/DDBJ databases">
        <title>Genome sequnece data of strain Bradyrhizobium sp. nov.</title>
        <authorList>
            <person name="Zhang J."/>
        </authorList>
    </citation>
    <scope>NUCLEOTIDE SEQUENCE</scope>
    <source>
        <strain evidence="2">WYCCWR 12774</strain>
        <strain evidence="1">WYCCWR 13023</strain>
    </source>
</reference>
<name>A0A9X1RGF6_9BRAD</name>
<comment type="caution">
    <text evidence="1">The sequence shown here is derived from an EMBL/GenBank/DDBJ whole genome shotgun (WGS) entry which is preliminary data.</text>
</comment>
<dbReference type="Proteomes" id="UP001139054">
    <property type="component" value="Unassembled WGS sequence"/>
</dbReference>
<evidence type="ECO:0000313" key="4">
    <source>
        <dbReference type="Proteomes" id="UP001139054"/>
    </source>
</evidence>
<dbReference type="RefSeq" id="WP_237874128.1">
    <property type="nucleotide sequence ID" value="NZ_JAKLTY010000037.1"/>
</dbReference>